<proteinExistence type="predicted"/>
<evidence type="ECO:0000313" key="3">
    <source>
        <dbReference type="Proteomes" id="UP000462435"/>
    </source>
</evidence>
<gene>
    <name evidence="2" type="ORF">GAK35_01046</name>
</gene>
<comment type="caution">
    <text evidence="2">The sequence shown here is derived from an EMBL/GenBank/DDBJ whole genome shotgun (WGS) entry which is preliminary data.</text>
</comment>
<evidence type="ECO:0000256" key="1">
    <source>
        <dbReference type="SAM" id="MobiDB-lite"/>
    </source>
</evidence>
<sequence>MNHTPLMLAELEAERSLLANTIEKASDVLTRCLQPDGISRAEAIGELHDLLDLPSVRAVVAAAAGKPTVGLHPANVSAGAPRDVPLYLGYNDNIATGKVTAIYALQVPSPDAIPCLHVVTEEEPVSAQMAELIGRLTQWRYCMSYDSSYFGEPAGLLKRTVRELEKRIDAAQIRAAHGDDDQAEQRAKLGYSGMASTVIDQLCARNYGSSATGQEQAFARAIEFEVLARCTPPNATLQKEAPSWPAGMLERVKAAEQRLIDGHSLRRIPADPTDVDMVLAEMRDLIEGKWPPSWLKLTPEGDLHAEVARLNQIVNSPQSGDFLRAVSTEGEHQRQRWGSSHDAGKTAADWFWLVGHLAGKALHAHAAGNVEKAEHHVITTAAALLNWHMAMFGKTDMRPGIDGARHNLDTEGRAA</sequence>
<reference evidence="3" key="1">
    <citation type="journal article" date="2020" name="MBio">
        <title>Horizontal gene transfer to a defensive symbiont with a reduced genome amongst a multipartite beetle microbiome.</title>
        <authorList>
            <person name="Waterworth S.C."/>
            <person name="Florez L.V."/>
            <person name="Rees E.R."/>
            <person name="Hertweck C."/>
            <person name="Kaltenpoth M."/>
            <person name="Kwan J.C."/>
        </authorList>
    </citation>
    <scope>NUCLEOTIDE SEQUENCE [LARGE SCALE GENOMIC DNA]</scope>
</reference>
<dbReference type="AlphaFoldDB" id="A0A7V8JV56"/>
<feature type="region of interest" description="Disordered" evidence="1">
    <location>
        <begin position="396"/>
        <end position="415"/>
    </location>
</feature>
<evidence type="ECO:0000313" key="2">
    <source>
        <dbReference type="EMBL" id="KAF1046361.1"/>
    </source>
</evidence>
<dbReference type="EMBL" id="WNDX01000021">
    <property type="protein sequence ID" value="KAF1046361.1"/>
    <property type="molecule type" value="Genomic_DNA"/>
</dbReference>
<organism evidence="2 3">
    <name type="scientific">Herbaspirillum frisingense</name>
    <dbReference type="NCBI Taxonomy" id="92645"/>
    <lineage>
        <taxon>Bacteria</taxon>
        <taxon>Pseudomonadati</taxon>
        <taxon>Pseudomonadota</taxon>
        <taxon>Betaproteobacteria</taxon>
        <taxon>Burkholderiales</taxon>
        <taxon>Oxalobacteraceae</taxon>
        <taxon>Herbaspirillum</taxon>
    </lineage>
</organism>
<accession>A0A7V8JV56</accession>
<dbReference type="Proteomes" id="UP000462435">
    <property type="component" value="Unassembled WGS sequence"/>
</dbReference>
<protein>
    <submittedName>
        <fullName evidence="2">Uncharacterized protein</fullName>
    </submittedName>
</protein>
<name>A0A7V8JV56_9BURK</name>